<comment type="similarity">
    <text evidence="1">Belongs to the AAA ATPase family.</text>
</comment>
<evidence type="ECO:0000313" key="7">
    <source>
        <dbReference type="Proteomes" id="UP000594480"/>
    </source>
</evidence>
<keyword evidence="6" id="KW-0378">Hydrolase</keyword>
<keyword evidence="6" id="KW-0645">Protease</keyword>
<dbReference type="KEGG" id="msf:IT882_10815"/>
<dbReference type="Gene3D" id="3.40.50.300">
    <property type="entry name" value="P-loop containing nucleotide triphosphate hydrolases"/>
    <property type="match status" value="1"/>
</dbReference>
<accession>A0A7S8RGZ0</accession>
<dbReference type="SUPFAM" id="SSF52540">
    <property type="entry name" value="P-loop containing nucleoside triphosphate hydrolases"/>
    <property type="match status" value="1"/>
</dbReference>
<keyword evidence="7" id="KW-1185">Reference proteome</keyword>
<keyword evidence="3" id="KW-0067">ATP-binding</keyword>
<dbReference type="Pfam" id="PF00004">
    <property type="entry name" value="AAA"/>
    <property type="match status" value="1"/>
</dbReference>
<evidence type="ECO:0000259" key="5">
    <source>
        <dbReference type="SMART" id="SM00382"/>
    </source>
</evidence>
<dbReference type="InterPro" id="IPR003959">
    <property type="entry name" value="ATPase_AAA_core"/>
</dbReference>
<dbReference type="CDD" id="cd19481">
    <property type="entry name" value="RecA-like_protease"/>
    <property type="match status" value="1"/>
</dbReference>
<evidence type="ECO:0000256" key="2">
    <source>
        <dbReference type="ARBA" id="ARBA00022741"/>
    </source>
</evidence>
<dbReference type="PANTHER" id="PTHR23073">
    <property type="entry name" value="26S PROTEASOME REGULATORY SUBUNIT"/>
    <property type="match status" value="1"/>
</dbReference>
<proteinExistence type="inferred from homology"/>
<dbReference type="InterPro" id="IPR003593">
    <property type="entry name" value="AAA+_ATPase"/>
</dbReference>
<keyword evidence="2" id="KW-0547">Nucleotide-binding</keyword>
<dbReference type="Proteomes" id="UP000594480">
    <property type="component" value="Chromosome"/>
</dbReference>
<dbReference type="GO" id="GO:0008233">
    <property type="term" value="F:peptidase activity"/>
    <property type="evidence" value="ECO:0007669"/>
    <property type="project" value="UniProtKB-KW"/>
</dbReference>
<dbReference type="GO" id="GO:0016887">
    <property type="term" value="F:ATP hydrolysis activity"/>
    <property type="evidence" value="ECO:0007669"/>
    <property type="project" value="InterPro"/>
</dbReference>
<dbReference type="SMART" id="SM00382">
    <property type="entry name" value="AAA"/>
    <property type="match status" value="1"/>
</dbReference>
<evidence type="ECO:0000313" key="6">
    <source>
        <dbReference type="EMBL" id="QPE03771.1"/>
    </source>
</evidence>
<organism evidence="6 7">
    <name type="scientific">Microbacterium schleiferi</name>
    <dbReference type="NCBI Taxonomy" id="69362"/>
    <lineage>
        <taxon>Bacteria</taxon>
        <taxon>Bacillati</taxon>
        <taxon>Actinomycetota</taxon>
        <taxon>Actinomycetes</taxon>
        <taxon>Micrococcales</taxon>
        <taxon>Microbacteriaceae</taxon>
        <taxon>Microbacterium</taxon>
    </lineage>
</organism>
<gene>
    <name evidence="6" type="ORF">IT882_10815</name>
</gene>
<evidence type="ECO:0000256" key="4">
    <source>
        <dbReference type="SAM" id="MobiDB-lite"/>
    </source>
</evidence>
<dbReference type="GO" id="GO:0006508">
    <property type="term" value="P:proteolysis"/>
    <property type="evidence" value="ECO:0007669"/>
    <property type="project" value="UniProtKB-KW"/>
</dbReference>
<protein>
    <submittedName>
        <fullName evidence="6">26S protease regulatory subunit</fullName>
    </submittedName>
</protein>
<dbReference type="RefSeq" id="WP_195691863.1">
    <property type="nucleotide sequence ID" value="NZ_CP064760.1"/>
</dbReference>
<dbReference type="AlphaFoldDB" id="A0A7S8RGZ0"/>
<feature type="region of interest" description="Disordered" evidence="4">
    <location>
        <begin position="450"/>
        <end position="475"/>
    </location>
</feature>
<evidence type="ECO:0000256" key="1">
    <source>
        <dbReference type="ARBA" id="ARBA00006914"/>
    </source>
</evidence>
<dbReference type="GO" id="GO:0005524">
    <property type="term" value="F:ATP binding"/>
    <property type="evidence" value="ECO:0007669"/>
    <property type="project" value="UniProtKB-KW"/>
</dbReference>
<dbReference type="Gene3D" id="1.10.8.60">
    <property type="match status" value="1"/>
</dbReference>
<sequence>MLADDDRELMRAVSEYLRHVNEVSSREALSVRTPLGDVVSEHLGVDASQVSVLVERIADHRMVDADLALNAMGAAGGRLIGVTGADQRHHQGLAEWVTNPHARYAPGPVDYIERATGPDTSTRVVSLGVRLLTFEGTPIVVAQRAAAPEFGRQTGQLEVLCADESVVPSFFDALRRLMVEHSVLRGQVLSFQPTEFGRDAGATFVARPTVAADEVVLAEGVLDEIAQHVIGIGRSSTALRDAGQHLKRGVLLYGPPGTGKTLTVRHLLTATPDVTAVVLTGSSIQFVTAAAEIARTFQPAIVVLEDIDLVAMQRHGSPQPLLFEVLDALDGLGGDADVAFVMTTNRVDVLERALAERPGRVDLAVEIPLPAAQERGSLFRRYARDLSFSDETLTAAADRAEGTTGSFAKELMRRTVLRAIGEGREPGDADLVAELERLLGSRQKLTRAMLGSGDGDLADQPPHEDQSASFGWFSS</sequence>
<dbReference type="InterPro" id="IPR050221">
    <property type="entry name" value="26S_Proteasome_ATPase"/>
</dbReference>
<dbReference type="EMBL" id="CP064760">
    <property type="protein sequence ID" value="QPE03771.1"/>
    <property type="molecule type" value="Genomic_DNA"/>
</dbReference>
<feature type="domain" description="AAA+ ATPase" evidence="5">
    <location>
        <begin position="246"/>
        <end position="371"/>
    </location>
</feature>
<name>A0A7S8RGZ0_9MICO</name>
<reference evidence="6 7" key="1">
    <citation type="submission" date="2020-11" db="EMBL/GenBank/DDBJ databases">
        <title>Amino acid is mineralized and recycled by bacteria in oceanic microbiome.</title>
        <authorList>
            <person name="Zheng L.Y."/>
        </authorList>
    </citation>
    <scope>NUCLEOTIDE SEQUENCE [LARGE SCALE GENOMIC DNA]</scope>
    <source>
        <strain evidence="6 7">A32-1</strain>
    </source>
</reference>
<evidence type="ECO:0000256" key="3">
    <source>
        <dbReference type="ARBA" id="ARBA00022840"/>
    </source>
</evidence>
<dbReference type="InterPro" id="IPR027417">
    <property type="entry name" value="P-loop_NTPase"/>
</dbReference>